<keyword evidence="4" id="KW-1185">Reference proteome</keyword>
<name>A0ABR1PMM3_DIAER</name>
<evidence type="ECO:0000259" key="2">
    <source>
        <dbReference type="Pfam" id="PF00248"/>
    </source>
</evidence>
<dbReference type="PANTHER" id="PTHR43364">
    <property type="entry name" value="NADH-SPECIFIC METHYLGLYOXAL REDUCTASE-RELATED"/>
    <property type="match status" value="1"/>
</dbReference>
<dbReference type="CDD" id="cd19075">
    <property type="entry name" value="AKR_AKR7A1-5"/>
    <property type="match status" value="1"/>
</dbReference>
<dbReference type="Gene3D" id="3.20.20.100">
    <property type="entry name" value="NADP-dependent oxidoreductase domain"/>
    <property type="match status" value="1"/>
</dbReference>
<keyword evidence="1" id="KW-0560">Oxidoreductase</keyword>
<dbReference type="InterPro" id="IPR036812">
    <property type="entry name" value="NAD(P)_OxRdtase_dom_sf"/>
</dbReference>
<evidence type="ECO:0000313" key="3">
    <source>
        <dbReference type="EMBL" id="KAK7740280.1"/>
    </source>
</evidence>
<dbReference type="SUPFAM" id="SSF51430">
    <property type="entry name" value="NAD(P)-linked oxidoreductase"/>
    <property type="match status" value="1"/>
</dbReference>
<organism evidence="3 4">
    <name type="scientific">Diaporthe eres</name>
    <name type="common">Phomopsis oblonga</name>
    <dbReference type="NCBI Taxonomy" id="83184"/>
    <lineage>
        <taxon>Eukaryota</taxon>
        <taxon>Fungi</taxon>
        <taxon>Dikarya</taxon>
        <taxon>Ascomycota</taxon>
        <taxon>Pezizomycotina</taxon>
        <taxon>Sordariomycetes</taxon>
        <taxon>Sordariomycetidae</taxon>
        <taxon>Diaporthales</taxon>
        <taxon>Diaporthaceae</taxon>
        <taxon>Diaporthe</taxon>
        <taxon>Diaporthe eres species complex</taxon>
    </lineage>
</organism>
<accession>A0ABR1PMM3</accession>
<sequence>MPAKLVFGAGGIGGTEKGFTYTWDTAEKTSSLLDTLETLGLKELDSAASYPPGNRWNTETLLGQSKAVERGFVIDSKVLGARGPMLTDELIAASVDKTLQLLDAKKVRTLYAHFSDNHTPIEETAKAFDRQHREGKFERLGLCNYSVAELSQYFSICDEKGYVKPAVYQGEYNALVRDDEAELIPLLRQHNCVYYAYSPLAGGFLTGKVTFATNAESELHRTRFHGPSTFKAYADRYDRQKMHDAIRALKKVCDEEGLSLQEASLRWLVWHSKLGEGDAVILGATKEGQLESNVKDARKGPLGDRVKEAVEGMLKVDGKW</sequence>
<evidence type="ECO:0000256" key="1">
    <source>
        <dbReference type="ARBA" id="ARBA00023002"/>
    </source>
</evidence>
<protein>
    <recommendedName>
        <fullName evidence="2">NADP-dependent oxidoreductase domain-containing protein</fullName>
    </recommendedName>
</protein>
<dbReference type="Proteomes" id="UP001430848">
    <property type="component" value="Unassembled WGS sequence"/>
</dbReference>
<reference evidence="3 4" key="1">
    <citation type="submission" date="2024-02" db="EMBL/GenBank/DDBJ databases">
        <title>De novo assembly and annotation of 12 fungi associated with fruit tree decline syndrome in Ontario, Canada.</title>
        <authorList>
            <person name="Sulman M."/>
            <person name="Ellouze W."/>
            <person name="Ilyukhin E."/>
        </authorList>
    </citation>
    <scope>NUCLEOTIDE SEQUENCE [LARGE SCALE GENOMIC DNA]</scope>
    <source>
        <strain evidence="3 4">M169</strain>
    </source>
</reference>
<dbReference type="InterPro" id="IPR050523">
    <property type="entry name" value="AKR_Detox_Biosynth"/>
</dbReference>
<proteinExistence type="predicted"/>
<evidence type="ECO:0000313" key="4">
    <source>
        <dbReference type="Proteomes" id="UP001430848"/>
    </source>
</evidence>
<dbReference type="PANTHER" id="PTHR43364:SF4">
    <property type="entry name" value="NAD(P)-LINKED OXIDOREDUCTASE SUPERFAMILY PROTEIN"/>
    <property type="match status" value="1"/>
</dbReference>
<dbReference type="InterPro" id="IPR023210">
    <property type="entry name" value="NADP_OxRdtase_dom"/>
</dbReference>
<dbReference type="EMBL" id="JAKNSF020000003">
    <property type="protein sequence ID" value="KAK7740280.1"/>
    <property type="molecule type" value="Genomic_DNA"/>
</dbReference>
<dbReference type="Pfam" id="PF00248">
    <property type="entry name" value="Aldo_ket_red"/>
    <property type="match status" value="1"/>
</dbReference>
<feature type="domain" description="NADP-dependent oxidoreductase" evidence="2">
    <location>
        <begin position="4"/>
        <end position="298"/>
    </location>
</feature>
<comment type="caution">
    <text evidence="3">The sequence shown here is derived from an EMBL/GenBank/DDBJ whole genome shotgun (WGS) entry which is preliminary data.</text>
</comment>
<gene>
    <name evidence="3" type="ORF">SLS63_001481</name>
</gene>